<evidence type="ECO:0000256" key="2">
    <source>
        <dbReference type="SAM" id="Phobius"/>
    </source>
</evidence>
<protein>
    <recommendedName>
        <fullName evidence="3">DUF3566 domain-containing protein</fullName>
    </recommendedName>
</protein>
<feature type="region of interest" description="Disordered" evidence="1">
    <location>
        <begin position="1"/>
        <end position="184"/>
    </location>
</feature>
<dbReference type="EMBL" id="LQOT01000040">
    <property type="protein sequence ID" value="ORV46040.1"/>
    <property type="molecule type" value="Genomic_DNA"/>
</dbReference>
<feature type="transmembrane region" description="Helical" evidence="2">
    <location>
        <begin position="251"/>
        <end position="282"/>
    </location>
</feature>
<name>A0A1X1TNA0_9MYCO</name>
<feature type="compositionally biased region" description="Low complexity" evidence="1">
    <location>
        <begin position="48"/>
        <end position="67"/>
    </location>
</feature>
<gene>
    <name evidence="4" type="ORF">AWC02_11990</name>
</gene>
<feature type="compositionally biased region" description="Pro residues" evidence="1">
    <location>
        <begin position="118"/>
        <end position="130"/>
    </location>
</feature>
<proteinExistence type="predicted"/>
<feature type="compositionally biased region" description="Low complexity" evidence="1">
    <location>
        <begin position="131"/>
        <end position="149"/>
    </location>
</feature>
<keyword evidence="2" id="KW-0812">Transmembrane</keyword>
<comment type="caution">
    <text evidence="4">The sequence shown here is derived from an EMBL/GenBank/DDBJ whole genome shotgun (WGS) entry which is preliminary data.</text>
</comment>
<evidence type="ECO:0000313" key="4">
    <source>
        <dbReference type="EMBL" id="ORV46040.1"/>
    </source>
</evidence>
<dbReference type="RefSeq" id="WP_085128953.1">
    <property type="nucleotide sequence ID" value="NZ_LQOT01000040.1"/>
</dbReference>
<evidence type="ECO:0000256" key="1">
    <source>
        <dbReference type="SAM" id="MobiDB-lite"/>
    </source>
</evidence>
<feature type="compositionally biased region" description="Low complexity" evidence="1">
    <location>
        <begin position="107"/>
        <end position="117"/>
    </location>
</feature>
<sequence>MSAPNEPGHPGNGGKTESAGNGPADSGQRPPGRTARITETGETPPWQRAGQARPPGPARPADGGAVAHSPGVDERIRRFVSGTAAPTAPPAPGAPQQVPKAPPAPAKQPAQQPAQPTAQPPKAPAQPAKPPVQQGAQAKPAAPKAAAPAKHADDAYGSELPDLSEPGRRSPGRRPAVTAGPRGPLRASMQIRRIDPWSALKVSLLLSTALFFVWMIAVAVLYVALGAMGVWSKLNSNVGDLLTNNSAAELVSAGSIFGGATLIGLVNIVVLTAMATLGVVVYNLSTDVVGGVEVTLADRD</sequence>
<keyword evidence="2" id="KW-1133">Transmembrane helix</keyword>
<dbReference type="AlphaFoldDB" id="A0A1X1TNA0"/>
<dbReference type="InterPro" id="IPR021949">
    <property type="entry name" value="DUF3566_TM"/>
</dbReference>
<keyword evidence="5" id="KW-1185">Reference proteome</keyword>
<dbReference type="Proteomes" id="UP000193465">
    <property type="component" value="Unassembled WGS sequence"/>
</dbReference>
<organism evidence="4 5">
    <name type="scientific">Mycolicibacter engbaekii</name>
    <dbReference type="NCBI Taxonomy" id="188915"/>
    <lineage>
        <taxon>Bacteria</taxon>
        <taxon>Bacillati</taxon>
        <taxon>Actinomycetota</taxon>
        <taxon>Actinomycetes</taxon>
        <taxon>Mycobacteriales</taxon>
        <taxon>Mycobacteriaceae</taxon>
        <taxon>Mycolicibacter</taxon>
    </lineage>
</organism>
<feature type="domain" description="DUF3566" evidence="3">
    <location>
        <begin position="185"/>
        <end position="298"/>
    </location>
</feature>
<dbReference type="STRING" id="188915.AWC02_11990"/>
<evidence type="ECO:0000259" key="3">
    <source>
        <dbReference type="Pfam" id="PF12089"/>
    </source>
</evidence>
<keyword evidence="2" id="KW-0472">Membrane</keyword>
<accession>A0A1X1TNA0</accession>
<evidence type="ECO:0000313" key="5">
    <source>
        <dbReference type="Proteomes" id="UP000193465"/>
    </source>
</evidence>
<feature type="transmembrane region" description="Helical" evidence="2">
    <location>
        <begin position="202"/>
        <end position="231"/>
    </location>
</feature>
<dbReference type="Pfam" id="PF12089">
    <property type="entry name" value="DUF3566"/>
    <property type="match status" value="1"/>
</dbReference>
<reference evidence="4 5" key="1">
    <citation type="submission" date="2016-01" db="EMBL/GenBank/DDBJ databases">
        <title>The new phylogeny of the genus Mycobacterium.</title>
        <authorList>
            <person name="Tarcisio F."/>
            <person name="Conor M."/>
            <person name="Antonella G."/>
            <person name="Elisabetta G."/>
            <person name="Giulia F.S."/>
            <person name="Sara T."/>
            <person name="Anna F."/>
            <person name="Clotilde B."/>
            <person name="Roberto B."/>
            <person name="Veronica D.S."/>
            <person name="Fabio R."/>
            <person name="Monica P."/>
            <person name="Olivier J."/>
            <person name="Enrico T."/>
            <person name="Nicola S."/>
        </authorList>
    </citation>
    <scope>NUCLEOTIDE SEQUENCE [LARGE SCALE GENOMIC DNA]</scope>
    <source>
        <strain evidence="4 5">ATCC 27353</strain>
    </source>
</reference>